<keyword evidence="1" id="KW-1133">Transmembrane helix</keyword>
<gene>
    <name evidence="2" type="ORF">Spa11_39140</name>
</gene>
<dbReference type="Proteomes" id="UP000316426">
    <property type="component" value="Chromosome"/>
</dbReference>
<organism evidence="2 3">
    <name type="scientific">Botrimarina mediterranea</name>
    <dbReference type="NCBI Taxonomy" id="2528022"/>
    <lineage>
        <taxon>Bacteria</taxon>
        <taxon>Pseudomonadati</taxon>
        <taxon>Planctomycetota</taxon>
        <taxon>Planctomycetia</taxon>
        <taxon>Pirellulales</taxon>
        <taxon>Lacipirellulaceae</taxon>
        <taxon>Botrimarina</taxon>
    </lineage>
</organism>
<dbReference type="RefSeq" id="WP_145115392.1">
    <property type="nucleotide sequence ID" value="NZ_CP036349.1"/>
</dbReference>
<reference evidence="2 3" key="1">
    <citation type="submission" date="2019-02" db="EMBL/GenBank/DDBJ databases">
        <title>Deep-cultivation of Planctomycetes and their phenomic and genomic characterization uncovers novel biology.</title>
        <authorList>
            <person name="Wiegand S."/>
            <person name="Jogler M."/>
            <person name="Boedeker C."/>
            <person name="Pinto D."/>
            <person name="Vollmers J."/>
            <person name="Rivas-Marin E."/>
            <person name="Kohn T."/>
            <person name="Peeters S.H."/>
            <person name="Heuer A."/>
            <person name="Rast P."/>
            <person name="Oberbeckmann S."/>
            <person name="Bunk B."/>
            <person name="Jeske O."/>
            <person name="Meyerdierks A."/>
            <person name="Storesund J.E."/>
            <person name="Kallscheuer N."/>
            <person name="Luecker S."/>
            <person name="Lage O.M."/>
            <person name="Pohl T."/>
            <person name="Merkel B.J."/>
            <person name="Hornburger P."/>
            <person name="Mueller R.-W."/>
            <person name="Bruemmer F."/>
            <person name="Labrenz M."/>
            <person name="Spormann A.M."/>
            <person name="Op den Camp H."/>
            <person name="Overmann J."/>
            <person name="Amann R."/>
            <person name="Jetten M.S.M."/>
            <person name="Mascher T."/>
            <person name="Medema M.H."/>
            <person name="Devos D.P."/>
            <person name="Kaster A.-K."/>
            <person name="Ovreas L."/>
            <person name="Rohde M."/>
            <person name="Galperin M.Y."/>
            <person name="Jogler C."/>
        </authorList>
    </citation>
    <scope>NUCLEOTIDE SEQUENCE [LARGE SCALE GENOMIC DNA]</scope>
    <source>
        <strain evidence="2 3">Spa11</strain>
    </source>
</reference>
<sequence>MPTQPQITALTKRQFFFHGLHLLLLVIATVWPTWGPPQFRYTGSNPDRPVWNFGYPVSAFIFDEEVLPAWHMGPLTRTWLIVMPIWVVGVLSANIVWNQLRVAK</sequence>
<dbReference type="EMBL" id="CP036349">
    <property type="protein sequence ID" value="QDV75694.1"/>
    <property type="molecule type" value="Genomic_DNA"/>
</dbReference>
<dbReference type="KEGG" id="bmei:Spa11_39140"/>
<evidence type="ECO:0000313" key="2">
    <source>
        <dbReference type="EMBL" id="QDV75694.1"/>
    </source>
</evidence>
<keyword evidence="1" id="KW-0472">Membrane</keyword>
<keyword evidence="1" id="KW-0812">Transmembrane</keyword>
<proteinExistence type="predicted"/>
<name>A0A518KD28_9BACT</name>
<feature type="transmembrane region" description="Helical" evidence="1">
    <location>
        <begin position="15"/>
        <end position="34"/>
    </location>
</feature>
<evidence type="ECO:0000313" key="3">
    <source>
        <dbReference type="Proteomes" id="UP000316426"/>
    </source>
</evidence>
<dbReference type="AlphaFoldDB" id="A0A518KD28"/>
<feature type="transmembrane region" description="Helical" evidence="1">
    <location>
        <begin position="78"/>
        <end position="97"/>
    </location>
</feature>
<evidence type="ECO:0000256" key="1">
    <source>
        <dbReference type="SAM" id="Phobius"/>
    </source>
</evidence>
<accession>A0A518KD28</accession>
<keyword evidence="3" id="KW-1185">Reference proteome</keyword>
<protein>
    <submittedName>
        <fullName evidence="2">Uncharacterized protein</fullName>
    </submittedName>
</protein>